<organism evidence="3 4">
    <name type="scientific">Patiria miniata</name>
    <name type="common">Bat star</name>
    <name type="synonym">Asterina miniata</name>
    <dbReference type="NCBI Taxonomy" id="46514"/>
    <lineage>
        <taxon>Eukaryota</taxon>
        <taxon>Metazoa</taxon>
        <taxon>Echinodermata</taxon>
        <taxon>Eleutherozoa</taxon>
        <taxon>Asterozoa</taxon>
        <taxon>Asteroidea</taxon>
        <taxon>Valvatacea</taxon>
        <taxon>Valvatida</taxon>
        <taxon>Asterinidae</taxon>
        <taxon>Patiria</taxon>
    </lineage>
</organism>
<feature type="transmembrane region" description="Helical" evidence="2">
    <location>
        <begin position="237"/>
        <end position="264"/>
    </location>
</feature>
<dbReference type="PANTHER" id="PTHR47399">
    <property type="entry name" value="TRANSMEMBRANE PROTEIN 121B"/>
    <property type="match status" value="1"/>
</dbReference>
<evidence type="ECO:0000256" key="1">
    <source>
        <dbReference type="ARBA" id="ARBA00007711"/>
    </source>
</evidence>
<feature type="transmembrane region" description="Helical" evidence="2">
    <location>
        <begin position="93"/>
        <end position="115"/>
    </location>
</feature>
<evidence type="ECO:0000256" key="2">
    <source>
        <dbReference type="SAM" id="Phobius"/>
    </source>
</evidence>
<dbReference type="Pfam" id="PF14997">
    <property type="entry name" value="CECR6_TMEM121"/>
    <property type="match status" value="1"/>
</dbReference>
<dbReference type="InterPro" id="IPR026624">
    <property type="entry name" value="CECR6"/>
</dbReference>
<dbReference type="RefSeq" id="XP_038054194.1">
    <property type="nucleotide sequence ID" value="XM_038198266.1"/>
</dbReference>
<keyword evidence="4" id="KW-1185">Reference proteome</keyword>
<protein>
    <submittedName>
        <fullName evidence="3">Uncharacterized protein</fullName>
    </submittedName>
</protein>
<feature type="transmembrane region" description="Helical" evidence="2">
    <location>
        <begin position="204"/>
        <end position="225"/>
    </location>
</feature>
<dbReference type="GeneID" id="119726538"/>
<comment type="similarity">
    <text evidence="1">Belongs to the TMEM121 family.</text>
</comment>
<dbReference type="PANTHER" id="PTHR47399:SF1">
    <property type="entry name" value="TRANSMEMBRANE PROTEIN 121B"/>
    <property type="match status" value="1"/>
</dbReference>
<dbReference type="Proteomes" id="UP000887568">
    <property type="component" value="Unplaced"/>
</dbReference>
<dbReference type="EnsemblMetazoa" id="XM_038198266.1">
    <property type="protein sequence ID" value="XP_038054194.1"/>
    <property type="gene ID" value="LOC119726538"/>
</dbReference>
<dbReference type="InterPro" id="IPR032776">
    <property type="entry name" value="CECR6/TMEM121"/>
</dbReference>
<feature type="transmembrane region" description="Helical" evidence="2">
    <location>
        <begin position="15"/>
        <end position="35"/>
    </location>
</feature>
<name>A0A913ZS22_PATMI</name>
<proteinExistence type="inferred from homology"/>
<dbReference type="OrthoDB" id="5964337at2759"/>
<feature type="transmembrane region" description="Helical" evidence="2">
    <location>
        <begin position="135"/>
        <end position="153"/>
    </location>
</feature>
<dbReference type="AlphaFoldDB" id="A0A913ZS22"/>
<accession>A0A913ZS22</accession>
<sequence length="345" mass="38828">MAICKNFKIGLNATAKVISVLLLIIQSAILDFIILKLDHLAPKPSRYVWPVIDAIVALFWILAMAGSFWYFTKPPELEVRGRKKMVKVVMRELSFPHVYWLVYSAVLVAKIQRVFEFRDDLFKVDPSCPICTVTTFKIVLSLAGIMFPLLAYSRDEVGHTEKYKYLLRQLGTSASLDILDSVMVLDILFTVYDDQPLDSAMEKAINTFSSLCLLLPVVPLLALRIASTIVESGQSKILDLALVINSTLYLITVNVPLLCIRLVLWARRDIDVSTFLIKNLIGIIKGVMDIHQEVKIIRAWNSNQNACDATPRDTPTNMPTDMTMNMPAGGDKTLLINNDADYQFI</sequence>
<dbReference type="OMA" id="EHHEANT"/>
<evidence type="ECO:0000313" key="4">
    <source>
        <dbReference type="Proteomes" id="UP000887568"/>
    </source>
</evidence>
<keyword evidence="2" id="KW-0812">Transmembrane</keyword>
<keyword evidence="2" id="KW-0472">Membrane</keyword>
<reference evidence="3" key="1">
    <citation type="submission" date="2022-11" db="UniProtKB">
        <authorList>
            <consortium name="EnsemblMetazoa"/>
        </authorList>
    </citation>
    <scope>IDENTIFICATION</scope>
</reference>
<evidence type="ECO:0000313" key="3">
    <source>
        <dbReference type="EnsemblMetazoa" id="XP_038054194.1"/>
    </source>
</evidence>
<keyword evidence="2" id="KW-1133">Transmembrane helix</keyword>
<feature type="transmembrane region" description="Helical" evidence="2">
    <location>
        <begin position="47"/>
        <end position="72"/>
    </location>
</feature>